<dbReference type="EMBL" id="JAIWYP010000002">
    <property type="protein sequence ID" value="KAH3871129.1"/>
    <property type="molecule type" value="Genomic_DNA"/>
</dbReference>
<comment type="caution">
    <text evidence="1">The sequence shown here is derived from an EMBL/GenBank/DDBJ whole genome shotgun (WGS) entry which is preliminary data.</text>
</comment>
<protein>
    <submittedName>
        <fullName evidence="1">Uncharacterized protein</fullName>
    </submittedName>
</protein>
<sequence length="82" mass="9478">MSKQKQFSKRVAQVCRYAAWYVVWMFGGLWVGIGDGASGRGYVTEDDLLSQEARGWVWDRLTYPNEFLPHTGSFRRISCAWP</sequence>
<proteinExistence type="predicted"/>
<accession>A0A9D4M7B5</accession>
<evidence type="ECO:0000313" key="2">
    <source>
        <dbReference type="Proteomes" id="UP000828390"/>
    </source>
</evidence>
<keyword evidence="2" id="KW-1185">Reference proteome</keyword>
<gene>
    <name evidence="1" type="ORF">DPMN_034323</name>
</gene>
<organism evidence="1 2">
    <name type="scientific">Dreissena polymorpha</name>
    <name type="common">Zebra mussel</name>
    <name type="synonym">Mytilus polymorpha</name>
    <dbReference type="NCBI Taxonomy" id="45954"/>
    <lineage>
        <taxon>Eukaryota</taxon>
        <taxon>Metazoa</taxon>
        <taxon>Spiralia</taxon>
        <taxon>Lophotrochozoa</taxon>
        <taxon>Mollusca</taxon>
        <taxon>Bivalvia</taxon>
        <taxon>Autobranchia</taxon>
        <taxon>Heteroconchia</taxon>
        <taxon>Euheterodonta</taxon>
        <taxon>Imparidentia</taxon>
        <taxon>Neoheterodontei</taxon>
        <taxon>Myida</taxon>
        <taxon>Dreissenoidea</taxon>
        <taxon>Dreissenidae</taxon>
        <taxon>Dreissena</taxon>
    </lineage>
</organism>
<reference evidence="1" key="2">
    <citation type="submission" date="2020-11" db="EMBL/GenBank/DDBJ databases">
        <authorList>
            <person name="McCartney M.A."/>
            <person name="Auch B."/>
            <person name="Kono T."/>
            <person name="Mallez S."/>
            <person name="Becker A."/>
            <person name="Gohl D.M."/>
            <person name="Silverstein K.A.T."/>
            <person name="Koren S."/>
            <person name="Bechman K.B."/>
            <person name="Herman A."/>
            <person name="Abrahante J.E."/>
            <person name="Garbe J."/>
        </authorList>
    </citation>
    <scope>NUCLEOTIDE SEQUENCE</scope>
    <source>
        <strain evidence="1">Duluth1</strain>
        <tissue evidence="1">Whole animal</tissue>
    </source>
</reference>
<reference evidence="1" key="1">
    <citation type="journal article" date="2019" name="bioRxiv">
        <title>The Genome of the Zebra Mussel, Dreissena polymorpha: A Resource for Invasive Species Research.</title>
        <authorList>
            <person name="McCartney M.A."/>
            <person name="Auch B."/>
            <person name="Kono T."/>
            <person name="Mallez S."/>
            <person name="Zhang Y."/>
            <person name="Obille A."/>
            <person name="Becker A."/>
            <person name="Abrahante J.E."/>
            <person name="Garbe J."/>
            <person name="Badalamenti J.P."/>
            <person name="Herman A."/>
            <person name="Mangelson H."/>
            <person name="Liachko I."/>
            <person name="Sullivan S."/>
            <person name="Sone E.D."/>
            <person name="Koren S."/>
            <person name="Silverstein K.A.T."/>
            <person name="Beckman K.B."/>
            <person name="Gohl D.M."/>
        </authorList>
    </citation>
    <scope>NUCLEOTIDE SEQUENCE</scope>
    <source>
        <strain evidence="1">Duluth1</strain>
        <tissue evidence="1">Whole animal</tissue>
    </source>
</reference>
<dbReference type="AlphaFoldDB" id="A0A9D4M7B5"/>
<dbReference type="Proteomes" id="UP000828390">
    <property type="component" value="Unassembled WGS sequence"/>
</dbReference>
<name>A0A9D4M7B5_DREPO</name>
<evidence type="ECO:0000313" key="1">
    <source>
        <dbReference type="EMBL" id="KAH3871129.1"/>
    </source>
</evidence>